<dbReference type="EMBL" id="JAOBZK010000009">
    <property type="protein sequence ID" value="MDH1178209.1"/>
    <property type="molecule type" value="Genomic_DNA"/>
</dbReference>
<dbReference type="RefSeq" id="WP_056324785.1">
    <property type="nucleotide sequence ID" value="NZ_CADIKS010000002.1"/>
</dbReference>
<dbReference type="Gene3D" id="3.40.190.150">
    <property type="entry name" value="Bordetella uptake gene, domain 1"/>
    <property type="match status" value="1"/>
</dbReference>
<dbReference type="AlphaFoldDB" id="A0ABD4YTH5"/>
<feature type="signal peptide" evidence="2">
    <location>
        <begin position="1"/>
        <end position="20"/>
    </location>
</feature>
<dbReference type="Gene3D" id="3.40.190.10">
    <property type="entry name" value="Periplasmic binding protein-like II"/>
    <property type="match status" value="1"/>
</dbReference>
<organism evidence="3 4">
    <name type="scientific">Achromobacter mucicolens</name>
    <dbReference type="NCBI Taxonomy" id="1389922"/>
    <lineage>
        <taxon>Bacteria</taxon>
        <taxon>Pseudomonadati</taxon>
        <taxon>Pseudomonadota</taxon>
        <taxon>Betaproteobacteria</taxon>
        <taxon>Burkholderiales</taxon>
        <taxon>Alcaligenaceae</taxon>
        <taxon>Achromobacter</taxon>
    </lineage>
</organism>
<comment type="caution">
    <text evidence="3">The sequence shown here is derived from an EMBL/GenBank/DDBJ whole genome shotgun (WGS) entry which is preliminary data.</text>
</comment>
<evidence type="ECO:0000313" key="4">
    <source>
        <dbReference type="Proteomes" id="UP001158644"/>
    </source>
</evidence>
<reference evidence="3 4" key="1">
    <citation type="submission" date="2022-09" db="EMBL/GenBank/DDBJ databases">
        <title>Intensive care unit water sources are persistently colonized with multi-drug resistant bacteria and are the site of extensive horizontal gene transfer of antibiotic resistance genes.</title>
        <authorList>
            <person name="Diorio-Toth L."/>
        </authorList>
    </citation>
    <scope>NUCLEOTIDE SEQUENCE [LARGE SCALE GENOMIC DNA]</scope>
    <source>
        <strain evidence="3 4">GD03967</strain>
    </source>
</reference>
<keyword evidence="2" id="KW-0732">Signal</keyword>
<dbReference type="CDD" id="cd13578">
    <property type="entry name" value="PBP2_Bug27"/>
    <property type="match status" value="1"/>
</dbReference>
<sequence length="324" mass="33365">MKKWKLAGAALAVLSCVATASGAQTAYPKGPVTLVVPFAPGGSTDVIGRLLAERLAVALKQPVVVENRSGAGGNIGAAMVAKSPPDGQTLLFGTTGILAINEFLYNNPGYKADRDLKPVVYTASISNVLIVNNDMPVSSVDDLIKLAKANPGKYSFASSGAGSSTHLSGELFKNMAGVDLMHVPYKGSGQALVDLVGGQINMIFDNAPSAVPLAQSGKVKALAVTSTTPLSVLPGIPPLTEAGLKGYESLSWTGVVAPAGTPQAVVDRLNKEVNAILADEAVRKKLTELGAQATGGSPQDFTAHIEAERAKWGKLVKEAKIAVQ</sequence>
<protein>
    <submittedName>
        <fullName evidence="3">Tripartite tricarboxylate transporter substrate binding protein</fullName>
    </submittedName>
</protein>
<dbReference type="InterPro" id="IPR005064">
    <property type="entry name" value="BUG"/>
</dbReference>
<comment type="similarity">
    <text evidence="1">Belongs to the UPF0065 (bug) family.</text>
</comment>
<dbReference type="Proteomes" id="UP001158644">
    <property type="component" value="Unassembled WGS sequence"/>
</dbReference>
<dbReference type="Pfam" id="PF03401">
    <property type="entry name" value="TctC"/>
    <property type="match status" value="1"/>
</dbReference>
<dbReference type="SUPFAM" id="SSF53850">
    <property type="entry name" value="Periplasmic binding protein-like II"/>
    <property type="match status" value="1"/>
</dbReference>
<dbReference type="PANTHER" id="PTHR42928:SF5">
    <property type="entry name" value="BLR1237 PROTEIN"/>
    <property type="match status" value="1"/>
</dbReference>
<evidence type="ECO:0000256" key="1">
    <source>
        <dbReference type="ARBA" id="ARBA00006987"/>
    </source>
</evidence>
<proteinExistence type="inferred from homology"/>
<evidence type="ECO:0000256" key="2">
    <source>
        <dbReference type="SAM" id="SignalP"/>
    </source>
</evidence>
<name>A0ABD4YTH5_9BURK</name>
<feature type="chain" id="PRO_5044872711" evidence="2">
    <location>
        <begin position="21"/>
        <end position="324"/>
    </location>
</feature>
<dbReference type="PANTHER" id="PTHR42928">
    <property type="entry name" value="TRICARBOXYLATE-BINDING PROTEIN"/>
    <property type="match status" value="1"/>
</dbReference>
<dbReference type="PROSITE" id="PS51257">
    <property type="entry name" value="PROKAR_LIPOPROTEIN"/>
    <property type="match status" value="1"/>
</dbReference>
<dbReference type="PIRSF" id="PIRSF017082">
    <property type="entry name" value="YflP"/>
    <property type="match status" value="1"/>
</dbReference>
<dbReference type="InterPro" id="IPR042100">
    <property type="entry name" value="Bug_dom1"/>
</dbReference>
<gene>
    <name evidence="3" type="ORF">N5C72_08990</name>
</gene>
<accession>A0ABD4YTH5</accession>
<evidence type="ECO:0000313" key="3">
    <source>
        <dbReference type="EMBL" id="MDH1178209.1"/>
    </source>
</evidence>